<dbReference type="InterPro" id="IPR032675">
    <property type="entry name" value="LRR_dom_sf"/>
</dbReference>
<name>A0A059B3Y4_EUCGR</name>
<dbReference type="FunFam" id="3.80.10.10:FF:000041">
    <property type="entry name" value="LRR receptor-like serine/threonine-protein kinase ERECTA"/>
    <property type="match status" value="1"/>
</dbReference>
<evidence type="ECO:0000256" key="3">
    <source>
        <dbReference type="ARBA" id="ARBA00022475"/>
    </source>
</evidence>
<evidence type="ECO:0000259" key="14">
    <source>
        <dbReference type="Pfam" id="PF08263"/>
    </source>
</evidence>
<evidence type="ECO:0000256" key="9">
    <source>
        <dbReference type="ARBA" id="ARBA00022989"/>
    </source>
</evidence>
<dbReference type="Pfam" id="PF23598">
    <property type="entry name" value="LRR_14"/>
    <property type="match status" value="1"/>
</dbReference>
<keyword evidence="9 13" id="KW-1133">Transmembrane helix</keyword>
<keyword evidence="11" id="KW-0675">Receptor</keyword>
<dbReference type="SUPFAM" id="SSF52058">
    <property type="entry name" value="L domain-like"/>
    <property type="match status" value="1"/>
</dbReference>
<dbReference type="InterPro" id="IPR001611">
    <property type="entry name" value="Leu-rich_rpt"/>
</dbReference>
<keyword evidence="10 13" id="KW-0472">Membrane</keyword>
<dbReference type="Pfam" id="PF08263">
    <property type="entry name" value="LRRNT_2"/>
    <property type="match status" value="1"/>
</dbReference>
<evidence type="ECO:0000256" key="4">
    <source>
        <dbReference type="ARBA" id="ARBA00022553"/>
    </source>
</evidence>
<evidence type="ECO:0000256" key="12">
    <source>
        <dbReference type="ARBA" id="ARBA00023180"/>
    </source>
</evidence>
<keyword evidence="7" id="KW-0732">Signal</keyword>
<dbReference type="PANTHER" id="PTHR48061:SF29">
    <property type="entry name" value="RECEPTOR-LIKE KINASE FAMILY PROTEIN, PUTATIVE-RELATED"/>
    <property type="match status" value="1"/>
</dbReference>
<keyword evidence="3" id="KW-1003">Cell membrane</keyword>
<dbReference type="Pfam" id="PF00560">
    <property type="entry name" value="LRR_1"/>
    <property type="match status" value="2"/>
</dbReference>
<keyword evidence="4" id="KW-0597">Phosphoprotein</keyword>
<dbReference type="SUPFAM" id="SSF52047">
    <property type="entry name" value="RNI-like"/>
    <property type="match status" value="1"/>
</dbReference>
<feature type="transmembrane region" description="Helical" evidence="13">
    <location>
        <begin position="45"/>
        <end position="63"/>
    </location>
</feature>
<dbReference type="FunFam" id="3.80.10.10:FF:000383">
    <property type="entry name" value="Leucine-rich repeat receptor protein kinase EMS1"/>
    <property type="match status" value="1"/>
</dbReference>
<evidence type="ECO:0000313" key="16">
    <source>
        <dbReference type="EMBL" id="KCW60739.1"/>
    </source>
</evidence>
<evidence type="ECO:0000256" key="2">
    <source>
        <dbReference type="ARBA" id="ARBA00009592"/>
    </source>
</evidence>
<dbReference type="Gene3D" id="3.80.10.10">
    <property type="entry name" value="Ribonuclease Inhibitor"/>
    <property type="match status" value="3"/>
</dbReference>
<protein>
    <submittedName>
        <fullName evidence="16">Uncharacterized protein</fullName>
    </submittedName>
</protein>
<evidence type="ECO:0000256" key="13">
    <source>
        <dbReference type="SAM" id="Phobius"/>
    </source>
</evidence>
<dbReference type="InterPro" id="IPR055414">
    <property type="entry name" value="LRR_R13L4/SHOC2-like"/>
</dbReference>
<dbReference type="OMA" id="RTIDIGH"/>
<comment type="subcellular location">
    <subcellularLocation>
        <location evidence="1">Cell membrane</location>
        <topology evidence="1">Single-pass type I membrane protein</topology>
    </subcellularLocation>
</comment>
<keyword evidence="12" id="KW-0325">Glycoprotein</keyword>
<comment type="similarity">
    <text evidence="2">Belongs to the RLP family.</text>
</comment>
<dbReference type="GO" id="GO:0005886">
    <property type="term" value="C:plasma membrane"/>
    <property type="evidence" value="ECO:0007669"/>
    <property type="project" value="UniProtKB-SubCell"/>
</dbReference>
<gene>
    <name evidence="16" type="ORF">EUGRSUZ_H03468</name>
</gene>
<dbReference type="EMBL" id="KK198760">
    <property type="protein sequence ID" value="KCW60739.1"/>
    <property type="molecule type" value="Genomic_DNA"/>
</dbReference>
<keyword evidence="6 13" id="KW-0812">Transmembrane</keyword>
<dbReference type="Pfam" id="PF13855">
    <property type="entry name" value="LRR_8"/>
    <property type="match status" value="2"/>
</dbReference>
<dbReference type="InterPro" id="IPR046956">
    <property type="entry name" value="RLP23-like"/>
</dbReference>
<proteinExistence type="inferred from homology"/>
<feature type="domain" description="Disease resistance R13L4/SHOC-2-like LRR" evidence="15">
    <location>
        <begin position="287"/>
        <end position="469"/>
    </location>
</feature>
<evidence type="ECO:0000256" key="11">
    <source>
        <dbReference type="ARBA" id="ARBA00023170"/>
    </source>
</evidence>
<evidence type="ECO:0000256" key="10">
    <source>
        <dbReference type="ARBA" id="ARBA00023136"/>
    </source>
</evidence>
<reference evidence="16" key="1">
    <citation type="submission" date="2013-07" db="EMBL/GenBank/DDBJ databases">
        <title>The genome of Eucalyptus grandis.</title>
        <authorList>
            <person name="Schmutz J."/>
            <person name="Hayes R."/>
            <person name="Myburg A."/>
            <person name="Tuskan G."/>
            <person name="Grattapaglia D."/>
            <person name="Rokhsar D.S."/>
        </authorList>
    </citation>
    <scope>NUCLEOTIDE SEQUENCE</scope>
    <source>
        <tissue evidence="16">Leaf extractions</tissue>
    </source>
</reference>
<dbReference type="Gramene" id="KCW60739">
    <property type="protein sequence ID" value="KCW60739"/>
    <property type="gene ID" value="EUGRSUZ_H03468"/>
</dbReference>
<dbReference type="InterPro" id="IPR003591">
    <property type="entry name" value="Leu-rich_rpt_typical-subtyp"/>
</dbReference>
<dbReference type="InterPro" id="IPR013210">
    <property type="entry name" value="LRR_N_plant-typ"/>
</dbReference>
<feature type="domain" description="Leucine-rich repeat-containing N-terminal plant-type" evidence="14">
    <location>
        <begin position="73"/>
        <end position="121"/>
    </location>
</feature>
<dbReference type="AlphaFoldDB" id="A0A059B3Y4"/>
<keyword evidence="8" id="KW-0677">Repeat</keyword>
<keyword evidence="5" id="KW-0433">Leucine-rich repeat</keyword>
<dbReference type="FunFam" id="3.80.10.10:FF:000095">
    <property type="entry name" value="LRR receptor-like serine/threonine-protein kinase GSO1"/>
    <property type="match status" value="1"/>
</dbReference>
<accession>A0A059B3Y4</accession>
<evidence type="ECO:0000259" key="15">
    <source>
        <dbReference type="Pfam" id="PF23598"/>
    </source>
</evidence>
<evidence type="ECO:0000256" key="8">
    <source>
        <dbReference type="ARBA" id="ARBA00022737"/>
    </source>
</evidence>
<dbReference type="PRINTS" id="PR00019">
    <property type="entry name" value="LEURICHRPT"/>
</dbReference>
<sequence>MSPKGMDGFYIKKPIVAAYKNLLCRTLPRKLTLVTKRTETKAENMAALSLYLLLTWIFLLSLFRTRFVELLCHADESSALMEFKRSFRTDTTDLRCVYPKVHSWSLDGSGDCCSWDGVECDEVTGRVIALNLSSSCLSGTMSPKTTLFRLVHMESLNLAFNSFNFSSIPYGFGNLSKLQYLNLSSSDFSNEIPCDILQLSKLVSLDHWAETLYMPNMSDFVHNLTGLKELALSSVSLLSPFPPMLANFSSLTLLRLDSCGLPNLKVFSIAGNSNLSGFFPKPHWGSPLKSLYLYQTNFSGEIPTSIGNLSLLNELTAWGCYFSGSFPSSMGNLSRLTELYLDENNLQGQIPVSFANLTQLYVLWLSYNYLSGDSLEWMLTYLNLSYNNLHGDILGALESLNLNSVLDVNYLFTLKNLEVLVLSYNNISFTKSFINSTTSKLAYLMLDSCSLIEFPQFIGYLSKLKWLDLPHNRIQGIIPRWIWNNSKESLRYICLSHNLLTGFENNWNDIPLPNLVYFDLLTMLDLSNNTLNGTLPPCLGSIGPMILLNLARNEFDGMIPHVYPDVCALRMIDLRENRLNGIVPRSLGNCEMLEYLNLGDNQINDTFPFWLSGLAYLKVIGLRSNSFHGPIESNLSQLNFTSLHILDISNNNFNGEFPSNLLKSCHAMKVMVGQDELAYLDIIKSLHWTNASLGISMIYAMKLMNKGTKREYAKILDVLMAIDLSNNKFEGFIPELTGDLKSLRMLNLSNNLLNGSIPPSLANLTVLETLDLSQNNLVGEIPHQLAHLTFLSVSMSLTIVYQD</sequence>
<evidence type="ECO:0000256" key="7">
    <source>
        <dbReference type="ARBA" id="ARBA00022729"/>
    </source>
</evidence>
<dbReference type="SMART" id="SM00369">
    <property type="entry name" value="LRR_TYP"/>
    <property type="match status" value="10"/>
</dbReference>
<dbReference type="InParanoid" id="A0A059B3Y4"/>
<evidence type="ECO:0000256" key="6">
    <source>
        <dbReference type="ARBA" id="ARBA00022692"/>
    </source>
</evidence>
<organism evidence="16">
    <name type="scientific">Eucalyptus grandis</name>
    <name type="common">Flooded gum</name>
    <dbReference type="NCBI Taxonomy" id="71139"/>
    <lineage>
        <taxon>Eukaryota</taxon>
        <taxon>Viridiplantae</taxon>
        <taxon>Streptophyta</taxon>
        <taxon>Embryophyta</taxon>
        <taxon>Tracheophyta</taxon>
        <taxon>Spermatophyta</taxon>
        <taxon>Magnoliopsida</taxon>
        <taxon>eudicotyledons</taxon>
        <taxon>Gunneridae</taxon>
        <taxon>Pentapetalae</taxon>
        <taxon>rosids</taxon>
        <taxon>malvids</taxon>
        <taxon>Myrtales</taxon>
        <taxon>Myrtaceae</taxon>
        <taxon>Myrtoideae</taxon>
        <taxon>Eucalypteae</taxon>
        <taxon>Eucalyptus</taxon>
    </lineage>
</organism>
<evidence type="ECO:0000256" key="5">
    <source>
        <dbReference type="ARBA" id="ARBA00022614"/>
    </source>
</evidence>
<dbReference type="PANTHER" id="PTHR48061">
    <property type="entry name" value="LEUCINE-RICH REPEAT RECEPTOR PROTEIN KINASE EMS1-LIKE-RELATED"/>
    <property type="match status" value="1"/>
</dbReference>
<evidence type="ECO:0000256" key="1">
    <source>
        <dbReference type="ARBA" id="ARBA00004251"/>
    </source>
</evidence>